<evidence type="ECO:0000313" key="2">
    <source>
        <dbReference type="Proteomes" id="UP000019149"/>
    </source>
</evidence>
<organism evidence="1 2">
    <name type="scientific">Echinococcus granulosus</name>
    <name type="common">Hydatid tapeworm</name>
    <dbReference type="NCBI Taxonomy" id="6210"/>
    <lineage>
        <taxon>Eukaryota</taxon>
        <taxon>Metazoa</taxon>
        <taxon>Spiralia</taxon>
        <taxon>Lophotrochozoa</taxon>
        <taxon>Platyhelminthes</taxon>
        <taxon>Cestoda</taxon>
        <taxon>Eucestoda</taxon>
        <taxon>Cyclophyllidea</taxon>
        <taxon>Taeniidae</taxon>
        <taxon>Echinococcus</taxon>
        <taxon>Echinococcus granulosus group</taxon>
    </lineage>
</organism>
<dbReference type="AlphaFoldDB" id="W6U6N6"/>
<dbReference type="CTD" id="36343965"/>
<protein>
    <submittedName>
        <fullName evidence="1">Uncharacterized protein</fullName>
    </submittedName>
</protein>
<dbReference type="EMBL" id="APAU02000100">
    <property type="protein sequence ID" value="EUB56898.1"/>
    <property type="molecule type" value="Genomic_DNA"/>
</dbReference>
<comment type="caution">
    <text evidence="1">The sequence shown here is derived from an EMBL/GenBank/DDBJ whole genome shotgun (WGS) entry which is preliminary data.</text>
</comment>
<proteinExistence type="predicted"/>
<evidence type="ECO:0000313" key="1">
    <source>
        <dbReference type="EMBL" id="EUB56898.1"/>
    </source>
</evidence>
<dbReference type="KEGG" id="egl:EGR_08250"/>
<sequence>MPSFSVVKGIMEDGAKRCNLISLDHSLHLLGKNFRRHLQLQKLHSLLNVLELSLESLDKRNIFSRTLIVSNKPLQGVNQVSNDGRRGHVHVNNGNDNKNEWKTRICRNLVCKSGKIIFIYIECSKRNSRL</sequence>
<keyword evidence="2" id="KW-1185">Reference proteome</keyword>
<reference evidence="1 2" key="1">
    <citation type="journal article" date="2013" name="Nat. Genet.">
        <title>The genome of the hydatid tapeworm Echinococcus granulosus.</title>
        <authorList>
            <person name="Zheng H."/>
            <person name="Zhang W."/>
            <person name="Zhang L."/>
            <person name="Zhang Z."/>
            <person name="Li J."/>
            <person name="Lu G."/>
            <person name="Zhu Y."/>
            <person name="Wang Y."/>
            <person name="Huang Y."/>
            <person name="Liu J."/>
            <person name="Kang H."/>
            <person name="Chen J."/>
            <person name="Wang L."/>
            <person name="Chen A."/>
            <person name="Yu S."/>
            <person name="Gao Z."/>
            <person name="Jin L."/>
            <person name="Gu W."/>
            <person name="Wang Z."/>
            <person name="Zhao L."/>
            <person name="Shi B."/>
            <person name="Wen H."/>
            <person name="Lin R."/>
            <person name="Jones M.K."/>
            <person name="Brejova B."/>
            <person name="Vinar T."/>
            <person name="Zhao G."/>
            <person name="McManus D.P."/>
            <person name="Chen Z."/>
            <person name="Zhou Y."/>
            <person name="Wang S."/>
        </authorList>
    </citation>
    <scope>NUCLEOTIDE SEQUENCE [LARGE SCALE GENOMIC DNA]</scope>
</reference>
<gene>
    <name evidence="1" type="ORF">EGR_08250</name>
</gene>
<dbReference type="GeneID" id="36343965"/>
<dbReference type="RefSeq" id="XP_024348094.1">
    <property type="nucleotide sequence ID" value="XM_024497499.1"/>
</dbReference>
<accession>W6U6N6</accession>
<dbReference type="Proteomes" id="UP000019149">
    <property type="component" value="Unassembled WGS sequence"/>
</dbReference>
<name>W6U6N6_ECHGR</name>